<proteinExistence type="predicted"/>
<feature type="compositionally biased region" description="Low complexity" evidence="1">
    <location>
        <begin position="116"/>
        <end position="132"/>
    </location>
</feature>
<dbReference type="Proteomes" id="UP000887566">
    <property type="component" value="Unplaced"/>
</dbReference>
<protein>
    <submittedName>
        <fullName evidence="3">Uncharacterized protein</fullName>
    </submittedName>
</protein>
<evidence type="ECO:0000256" key="1">
    <source>
        <dbReference type="SAM" id="MobiDB-lite"/>
    </source>
</evidence>
<evidence type="ECO:0000313" key="2">
    <source>
        <dbReference type="Proteomes" id="UP000887566"/>
    </source>
</evidence>
<reference evidence="3" key="1">
    <citation type="submission" date="2022-11" db="UniProtKB">
        <authorList>
            <consortium name="WormBaseParasite"/>
        </authorList>
    </citation>
    <scope>IDENTIFICATION</scope>
</reference>
<dbReference type="AlphaFoldDB" id="A0A914UI64"/>
<evidence type="ECO:0000313" key="3">
    <source>
        <dbReference type="WBParaSite" id="PSAMB.scaffold1010size37260.g10474.t1"/>
    </source>
</evidence>
<feature type="region of interest" description="Disordered" evidence="1">
    <location>
        <begin position="105"/>
        <end position="132"/>
    </location>
</feature>
<dbReference type="WBParaSite" id="PSAMB.scaffold1010size37260.g10474.t1">
    <property type="protein sequence ID" value="PSAMB.scaffold1010size37260.g10474.t1"/>
    <property type="gene ID" value="PSAMB.scaffold1010size37260.g10474"/>
</dbReference>
<keyword evidence="2" id="KW-1185">Reference proteome</keyword>
<organism evidence="2 3">
    <name type="scientific">Plectus sambesii</name>
    <dbReference type="NCBI Taxonomy" id="2011161"/>
    <lineage>
        <taxon>Eukaryota</taxon>
        <taxon>Metazoa</taxon>
        <taxon>Ecdysozoa</taxon>
        <taxon>Nematoda</taxon>
        <taxon>Chromadorea</taxon>
        <taxon>Plectida</taxon>
        <taxon>Plectina</taxon>
        <taxon>Plectoidea</taxon>
        <taxon>Plectidae</taxon>
        <taxon>Plectus</taxon>
    </lineage>
</organism>
<sequence length="132" mass="14571">MGRPTKAQQRALAVPHANGDYGADRLPACAAPRNPFCPFFFAWRRVATTPRQYLPPAPLTQPINNALRGVHILPSGSLGVNCLGKSSMRLRCDFFSSRHRSKVVGKTYGQRREHLAPAYRTAAPSTTTRRSP</sequence>
<name>A0A914UI64_9BILA</name>
<accession>A0A914UI64</accession>